<comment type="catalytic activity">
    <reaction evidence="8">
        <text>N(2)-formyl-N(1)-(5-phospho-beta-D-ribosyl)glycinamide + L-glutamine + ATP + H2O = 2-formamido-N(1)-(5-O-phospho-beta-D-ribosyl)acetamidine + L-glutamate + ADP + phosphate + H(+)</text>
        <dbReference type="Rhea" id="RHEA:17129"/>
        <dbReference type="ChEBI" id="CHEBI:15377"/>
        <dbReference type="ChEBI" id="CHEBI:15378"/>
        <dbReference type="ChEBI" id="CHEBI:29985"/>
        <dbReference type="ChEBI" id="CHEBI:30616"/>
        <dbReference type="ChEBI" id="CHEBI:43474"/>
        <dbReference type="ChEBI" id="CHEBI:58359"/>
        <dbReference type="ChEBI" id="CHEBI:147286"/>
        <dbReference type="ChEBI" id="CHEBI:147287"/>
        <dbReference type="ChEBI" id="CHEBI:456216"/>
        <dbReference type="EC" id="6.3.5.3"/>
    </reaction>
</comment>
<dbReference type="EC" id="3.5.1.2" evidence="8"/>
<evidence type="ECO:0000256" key="2">
    <source>
        <dbReference type="ARBA" id="ARBA00022598"/>
    </source>
</evidence>
<evidence type="ECO:0000256" key="7">
    <source>
        <dbReference type="ARBA" id="ARBA00022962"/>
    </source>
</evidence>
<feature type="active site" description="Nucleophile" evidence="8">
    <location>
        <position position="86"/>
    </location>
</feature>
<dbReference type="PROSITE" id="PS51273">
    <property type="entry name" value="GATASE_TYPE_1"/>
    <property type="match status" value="1"/>
</dbReference>
<dbReference type="InterPro" id="IPR010075">
    <property type="entry name" value="PRibForGlyAmidine_synth_PurQ"/>
</dbReference>
<evidence type="ECO:0000256" key="3">
    <source>
        <dbReference type="ARBA" id="ARBA00022741"/>
    </source>
</evidence>
<feature type="active site" evidence="8">
    <location>
        <position position="203"/>
    </location>
</feature>
<dbReference type="PIRSF" id="PIRSF001586">
    <property type="entry name" value="FGAM_synth_I"/>
    <property type="match status" value="1"/>
</dbReference>
<comment type="subcellular location">
    <subcellularLocation>
        <location evidence="8">Cytoplasm</location>
    </subcellularLocation>
</comment>
<reference evidence="9" key="1">
    <citation type="journal article" date="2020" name="mSystems">
        <title>Genome- and Community-Level Interaction Insights into Carbon Utilization and Element Cycling Functions of Hydrothermarchaeota in Hydrothermal Sediment.</title>
        <authorList>
            <person name="Zhou Z."/>
            <person name="Liu Y."/>
            <person name="Xu W."/>
            <person name="Pan J."/>
            <person name="Luo Z.H."/>
            <person name="Li M."/>
        </authorList>
    </citation>
    <scope>NUCLEOTIDE SEQUENCE [LARGE SCALE GENOMIC DNA]</scope>
    <source>
        <strain evidence="9">HyVt-115</strain>
    </source>
</reference>
<evidence type="ECO:0000256" key="5">
    <source>
        <dbReference type="ARBA" id="ARBA00022801"/>
    </source>
</evidence>
<dbReference type="NCBIfam" id="TIGR01737">
    <property type="entry name" value="FGAM_synth_I"/>
    <property type="match status" value="1"/>
</dbReference>
<keyword evidence="4 8" id="KW-0658">Purine biosynthesis</keyword>
<dbReference type="PANTHER" id="PTHR47552:SF1">
    <property type="entry name" value="PHOSPHORIBOSYLFORMYLGLYCINAMIDINE SYNTHASE SUBUNIT PURQ"/>
    <property type="match status" value="1"/>
</dbReference>
<gene>
    <name evidence="8 9" type="primary">purQ</name>
    <name evidence="9" type="ORF">ENF32_05450</name>
</gene>
<dbReference type="EC" id="6.3.5.3" evidence="8"/>
<sequence length="233" mass="25839">MKFGVVIFPGSNCDRDCYWAVSRVLGQEAKYLWYQERDLSDLDCVILPGGFSFGDYLRAGALVRFSPVMEAVREYASRGGLVIGICNGFQILLEAGLLPGAMMRNRNLRFICEYVHIRVERTDTPFTCLFKEGEVLKIPIAHMEGNYFADEATLAGLKANNQVVFRYCSPEGDVSEEYNPNGSLENIAGICNEAGNVLGMMPHPERCCEALLGSEDGRRIFQSIVSHLSGVMA</sequence>
<evidence type="ECO:0000256" key="8">
    <source>
        <dbReference type="HAMAP-Rule" id="MF_00421"/>
    </source>
</evidence>
<dbReference type="Pfam" id="PF13507">
    <property type="entry name" value="GATase_5"/>
    <property type="match status" value="1"/>
</dbReference>
<dbReference type="HAMAP" id="MF_00421">
    <property type="entry name" value="PurQ"/>
    <property type="match status" value="1"/>
</dbReference>
<name>A0A7C0Y6D9_9BACT</name>
<evidence type="ECO:0000256" key="6">
    <source>
        <dbReference type="ARBA" id="ARBA00022840"/>
    </source>
</evidence>
<dbReference type="GO" id="GO:0004642">
    <property type="term" value="F:phosphoribosylformylglycinamidine synthase activity"/>
    <property type="evidence" value="ECO:0007669"/>
    <property type="project" value="UniProtKB-UniRule"/>
</dbReference>
<evidence type="ECO:0000256" key="1">
    <source>
        <dbReference type="ARBA" id="ARBA00022490"/>
    </source>
</evidence>
<dbReference type="PANTHER" id="PTHR47552">
    <property type="entry name" value="PHOSPHORIBOSYLFORMYLGLYCINAMIDINE SYNTHASE SUBUNIT PURQ"/>
    <property type="match status" value="1"/>
</dbReference>
<feature type="active site" evidence="8">
    <location>
        <position position="205"/>
    </location>
</feature>
<dbReference type="UniPathway" id="UPA00074">
    <property type="reaction ID" value="UER00128"/>
</dbReference>
<proteinExistence type="inferred from homology"/>
<dbReference type="GO" id="GO:0005524">
    <property type="term" value="F:ATP binding"/>
    <property type="evidence" value="ECO:0007669"/>
    <property type="project" value="UniProtKB-KW"/>
</dbReference>
<dbReference type="SMART" id="SM01211">
    <property type="entry name" value="GATase_5"/>
    <property type="match status" value="1"/>
</dbReference>
<keyword evidence="5 8" id="KW-0378">Hydrolase</keyword>
<keyword evidence="6 8" id="KW-0067">ATP-binding</keyword>
<dbReference type="GO" id="GO:0005737">
    <property type="term" value="C:cytoplasm"/>
    <property type="evidence" value="ECO:0007669"/>
    <property type="project" value="UniProtKB-SubCell"/>
</dbReference>
<dbReference type="Proteomes" id="UP000885690">
    <property type="component" value="Unassembled WGS sequence"/>
</dbReference>
<accession>A0A7C0Y6D9</accession>
<organism evidence="9">
    <name type="scientific">Thermosulfidibacter takaii</name>
    <dbReference type="NCBI Taxonomy" id="412593"/>
    <lineage>
        <taxon>Bacteria</taxon>
        <taxon>Pseudomonadati</taxon>
        <taxon>Thermosulfidibacterota</taxon>
        <taxon>Thermosulfidibacteria</taxon>
        <taxon>Thermosulfidibacterales</taxon>
        <taxon>Thermosulfidibacteraceae</taxon>
    </lineage>
</organism>
<comment type="pathway">
    <text evidence="8">Purine metabolism; IMP biosynthesis via de novo pathway; 5-amino-1-(5-phospho-D-ribosyl)imidazole from N(2)-formyl-N(1)-(5-phospho-D-ribosyl)glycinamide: step 1/2.</text>
</comment>
<dbReference type="EMBL" id="DQWS01000202">
    <property type="protein sequence ID" value="HDD53495.1"/>
    <property type="molecule type" value="Genomic_DNA"/>
</dbReference>
<comment type="function">
    <text evidence="8">Part of the phosphoribosylformylglycinamidine synthase complex involved in the purines biosynthetic pathway. Catalyzes the ATP-dependent conversion of formylglycinamide ribonucleotide (FGAR) and glutamine to yield formylglycinamidine ribonucleotide (FGAM) and glutamate. The FGAM synthase complex is composed of three subunits. PurQ produces an ammonia molecule by converting glutamine to glutamate. PurL transfers the ammonia molecule to FGAR to form FGAM in an ATP-dependent manner. PurS interacts with PurQ and PurL and is thought to assist in the transfer of the ammonia molecule from PurQ to PurL.</text>
</comment>
<protein>
    <recommendedName>
        <fullName evidence="8">Phosphoribosylformylglycinamidine synthase subunit PurQ</fullName>
        <shortName evidence="8">FGAM synthase</shortName>
        <ecNumber evidence="8">6.3.5.3</ecNumber>
    </recommendedName>
    <alternativeName>
        <fullName evidence="8">Formylglycinamide ribonucleotide amidotransferase subunit I</fullName>
        <shortName evidence="8">FGAR amidotransferase I</shortName>
        <shortName evidence="8">FGAR-AT I</shortName>
    </alternativeName>
    <alternativeName>
        <fullName evidence="8">Glutaminase PurQ</fullName>
        <ecNumber evidence="8">3.5.1.2</ecNumber>
    </alternativeName>
    <alternativeName>
        <fullName evidence="8">Phosphoribosylformylglycinamidine synthase subunit I</fullName>
    </alternativeName>
</protein>
<dbReference type="NCBIfam" id="NF002957">
    <property type="entry name" value="PRK03619.1"/>
    <property type="match status" value="1"/>
</dbReference>
<dbReference type="InterPro" id="IPR029062">
    <property type="entry name" value="Class_I_gatase-like"/>
</dbReference>
<keyword evidence="7 8" id="KW-0315">Glutamine amidotransferase</keyword>
<evidence type="ECO:0000313" key="9">
    <source>
        <dbReference type="EMBL" id="HDD53495.1"/>
    </source>
</evidence>
<comment type="catalytic activity">
    <reaction evidence="8">
        <text>L-glutamine + H2O = L-glutamate + NH4(+)</text>
        <dbReference type="Rhea" id="RHEA:15889"/>
        <dbReference type="ChEBI" id="CHEBI:15377"/>
        <dbReference type="ChEBI" id="CHEBI:28938"/>
        <dbReference type="ChEBI" id="CHEBI:29985"/>
        <dbReference type="ChEBI" id="CHEBI:58359"/>
        <dbReference type="EC" id="3.5.1.2"/>
    </reaction>
</comment>
<dbReference type="GO" id="GO:0004359">
    <property type="term" value="F:glutaminase activity"/>
    <property type="evidence" value="ECO:0007669"/>
    <property type="project" value="UniProtKB-EC"/>
</dbReference>
<comment type="subunit">
    <text evidence="8">Part of the FGAM synthase complex composed of 1 PurL, 1 PurQ and 2 PurS subunits.</text>
</comment>
<comment type="caution">
    <text evidence="9">The sequence shown here is derived from an EMBL/GenBank/DDBJ whole genome shotgun (WGS) entry which is preliminary data.</text>
</comment>
<dbReference type="CDD" id="cd01740">
    <property type="entry name" value="GATase1_FGAR_AT"/>
    <property type="match status" value="1"/>
</dbReference>
<dbReference type="AlphaFoldDB" id="A0A7C0Y6D9"/>
<evidence type="ECO:0000256" key="4">
    <source>
        <dbReference type="ARBA" id="ARBA00022755"/>
    </source>
</evidence>
<dbReference type="SUPFAM" id="SSF52317">
    <property type="entry name" value="Class I glutamine amidotransferase-like"/>
    <property type="match status" value="1"/>
</dbReference>
<dbReference type="GO" id="GO:0006189">
    <property type="term" value="P:'de novo' IMP biosynthetic process"/>
    <property type="evidence" value="ECO:0007669"/>
    <property type="project" value="UniProtKB-UniRule"/>
</dbReference>
<keyword evidence="1 8" id="KW-0963">Cytoplasm</keyword>
<keyword evidence="2 8" id="KW-0436">Ligase</keyword>
<dbReference type="Gene3D" id="3.40.50.880">
    <property type="match status" value="1"/>
</dbReference>
<keyword evidence="3 8" id="KW-0547">Nucleotide-binding</keyword>